<gene>
    <name evidence="2" type="ORF">SMIDD26_01225</name>
</gene>
<protein>
    <submittedName>
        <fullName evidence="2">Uncharacterized protein</fullName>
    </submittedName>
</protein>
<feature type="transmembrane region" description="Helical" evidence="1">
    <location>
        <begin position="82"/>
        <end position="109"/>
    </location>
</feature>
<sequence length="178" mass="18273">MVFSVVPPVGVYVTLTLSTSPVGVTVTVAVASSAATVGASGFSVATTFTLTPTRSDEPSGYVTKITAGFKPSELVSGASPHVILVFAGNLFGSFDVGVFFIKSSAFGVLPFFTSGKGFFSSGSYLLSSRVLFNFSTTLVGSIALSYIDILYTLPPGVASSSVALSSKKKPNIVLPFSV</sequence>
<dbReference type="AlphaFoldDB" id="A0A139PQ71"/>
<evidence type="ECO:0000256" key="1">
    <source>
        <dbReference type="SAM" id="Phobius"/>
    </source>
</evidence>
<evidence type="ECO:0000313" key="3">
    <source>
        <dbReference type="Proteomes" id="UP000070458"/>
    </source>
</evidence>
<keyword evidence="1" id="KW-1133">Transmembrane helix</keyword>
<accession>A0A139PQ71</accession>
<evidence type="ECO:0000313" key="2">
    <source>
        <dbReference type="EMBL" id="KXT92429.1"/>
    </source>
</evidence>
<dbReference type="EMBL" id="LQOD01000287">
    <property type="protein sequence ID" value="KXT92429.1"/>
    <property type="molecule type" value="Genomic_DNA"/>
</dbReference>
<name>A0A139PQ71_STRMT</name>
<dbReference type="Proteomes" id="UP000070458">
    <property type="component" value="Unassembled WGS sequence"/>
</dbReference>
<organism evidence="2 3">
    <name type="scientific">Streptococcus mitis</name>
    <dbReference type="NCBI Taxonomy" id="28037"/>
    <lineage>
        <taxon>Bacteria</taxon>
        <taxon>Bacillati</taxon>
        <taxon>Bacillota</taxon>
        <taxon>Bacilli</taxon>
        <taxon>Lactobacillales</taxon>
        <taxon>Streptococcaceae</taxon>
        <taxon>Streptococcus</taxon>
        <taxon>Streptococcus mitis group</taxon>
    </lineage>
</organism>
<keyword evidence="1" id="KW-0472">Membrane</keyword>
<keyword evidence="1" id="KW-0812">Transmembrane</keyword>
<proteinExistence type="predicted"/>
<comment type="caution">
    <text evidence="2">The sequence shown here is derived from an EMBL/GenBank/DDBJ whole genome shotgun (WGS) entry which is preliminary data.</text>
</comment>
<feature type="transmembrane region" description="Helical" evidence="1">
    <location>
        <begin position="130"/>
        <end position="151"/>
    </location>
</feature>
<reference evidence="2 3" key="1">
    <citation type="submission" date="2016-01" db="EMBL/GenBank/DDBJ databases">
        <title>Highly variable Streptococcus oralis are common among viridans streptococci isolated from primates.</title>
        <authorList>
            <person name="Denapaite D."/>
            <person name="Rieger M."/>
            <person name="Koendgen S."/>
            <person name="Brueckner R."/>
            <person name="Ochigava I."/>
            <person name="Kappeler P."/>
            <person name="Maetz-Rensing K."/>
            <person name="Leendertz F."/>
            <person name="Hakenbeck R."/>
        </authorList>
    </citation>
    <scope>NUCLEOTIDE SEQUENCE [LARGE SCALE GENOMIC DNA]</scope>
    <source>
        <strain evidence="2 3">DD26</strain>
    </source>
</reference>